<dbReference type="EMBL" id="ML991771">
    <property type="protein sequence ID" value="KAF2239946.1"/>
    <property type="molecule type" value="Genomic_DNA"/>
</dbReference>
<gene>
    <name evidence="2" type="ORF">EV356DRAFT_5002</name>
</gene>
<keyword evidence="3" id="KW-1185">Reference proteome</keyword>
<evidence type="ECO:0000313" key="3">
    <source>
        <dbReference type="Proteomes" id="UP000800092"/>
    </source>
</evidence>
<evidence type="ECO:0000256" key="1">
    <source>
        <dbReference type="SAM" id="MobiDB-lite"/>
    </source>
</evidence>
<sequence length="321" mass="35636">MGKPLTPKVIATRKRKAEDAIRRKVQEGHKFKGIKGVRNVLLEDCEDTGVEEDFYDCLTVEDLADLLVKFVDEGVYPAEPPPLHNPVPVPLGKDINVTRTVTHQSDSGVGSSIESSHSDKDREDQNESGIPNKRTGSRDSSNSLSHEDQYDEFFMNIKLPGLTDPELLRACRCGKKQSYISADVFTQSSLQPRPNEQIRLPCWEVGSEMKSRRSIIFQVAGREEVICDLAIGKSYFEEDEDVEGELPSGVQANFLTPVETTVSANSVLDSSLQLNAGEFAADFYFRLKKNTEASLYTGMSNNRRISSGSEGRHRSRPGGYG</sequence>
<dbReference type="Proteomes" id="UP000800092">
    <property type="component" value="Unassembled WGS sequence"/>
</dbReference>
<proteinExistence type="predicted"/>
<feature type="compositionally biased region" description="Basic and acidic residues" evidence="1">
    <location>
        <begin position="116"/>
        <end position="125"/>
    </location>
</feature>
<organism evidence="2 3">
    <name type="scientific">Viridothelium virens</name>
    <name type="common">Speckled blister lichen</name>
    <name type="synonym">Trypethelium virens</name>
    <dbReference type="NCBI Taxonomy" id="1048519"/>
    <lineage>
        <taxon>Eukaryota</taxon>
        <taxon>Fungi</taxon>
        <taxon>Dikarya</taxon>
        <taxon>Ascomycota</taxon>
        <taxon>Pezizomycotina</taxon>
        <taxon>Dothideomycetes</taxon>
        <taxon>Dothideomycetes incertae sedis</taxon>
        <taxon>Trypetheliales</taxon>
        <taxon>Trypetheliaceae</taxon>
        <taxon>Viridothelium</taxon>
    </lineage>
</organism>
<feature type="compositionally biased region" description="Polar residues" evidence="1">
    <location>
        <begin position="300"/>
        <end position="309"/>
    </location>
</feature>
<feature type="compositionally biased region" description="Low complexity" evidence="1">
    <location>
        <begin position="105"/>
        <end position="115"/>
    </location>
</feature>
<evidence type="ECO:0000313" key="2">
    <source>
        <dbReference type="EMBL" id="KAF2239946.1"/>
    </source>
</evidence>
<name>A0A6A6HPB9_VIRVR</name>
<feature type="region of interest" description="Disordered" evidence="1">
    <location>
        <begin position="102"/>
        <end position="145"/>
    </location>
</feature>
<feature type="region of interest" description="Disordered" evidence="1">
    <location>
        <begin position="300"/>
        <end position="321"/>
    </location>
</feature>
<protein>
    <submittedName>
        <fullName evidence="2">Uncharacterized protein</fullName>
    </submittedName>
</protein>
<dbReference type="AlphaFoldDB" id="A0A6A6HPB9"/>
<reference evidence="2" key="1">
    <citation type="journal article" date="2020" name="Stud. Mycol.">
        <title>101 Dothideomycetes genomes: a test case for predicting lifestyles and emergence of pathogens.</title>
        <authorList>
            <person name="Haridas S."/>
            <person name="Albert R."/>
            <person name="Binder M."/>
            <person name="Bloem J."/>
            <person name="Labutti K."/>
            <person name="Salamov A."/>
            <person name="Andreopoulos B."/>
            <person name="Baker S."/>
            <person name="Barry K."/>
            <person name="Bills G."/>
            <person name="Bluhm B."/>
            <person name="Cannon C."/>
            <person name="Castanera R."/>
            <person name="Culley D."/>
            <person name="Daum C."/>
            <person name="Ezra D."/>
            <person name="Gonzalez J."/>
            <person name="Henrissat B."/>
            <person name="Kuo A."/>
            <person name="Liang C."/>
            <person name="Lipzen A."/>
            <person name="Lutzoni F."/>
            <person name="Magnuson J."/>
            <person name="Mondo S."/>
            <person name="Nolan M."/>
            <person name="Ohm R."/>
            <person name="Pangilinan J."/>
            <person name="Park H.-J."/>
            <person name="Ramirez L."/>
            <person name="Alfaro M."/>
            <person name="Sun H."/>
            <person name="Tritt A."/>
            <person name="Yoshinaga Y."/>
            <person name="Zwiers L.-H."/>
            <person name="Turgeon B."/>
            <person name="Goodwin S."/>
            <person name="Spatafora J."/>
            <person name="Crous P."/>
            <person name="Grigoriev I."/>
        </authorList>
    </citation>
    <scope>NUCLEOTIDE SEQUENCE</scope>
    <source>
        <strain evidence="2">Tuck. ex Michener</strain>
    </source>
</reference>
<accession>A0A6A6HPB9</accession>